<proteinExistence type="predicted"/>
<protein>
    <submittedName>
        <fullName evidence="1">Uncharacterized protein</fullName>
    </submittedName>
</protein>
<organism evidence="1 2">
    <name type="scientific">Eutypa lata (strain UCR-EL1)</name>
    <name type="common">Grapevine dieback disease fungus</name>
    <name type="synonym">Eutypa armeniacae</name>
    <dbReference type="NCBI Taxonomy" id="1287681"/>
    <lineage>
        <taxon>Eukaryota</taxon>
        <taxon>Fungi</taxon>
        <taxon>Dikarya</taxon>
        <taxon>Ascomycota</taxon>
        <taxon>Pezizomycotina</taxon>
        <taxon>Sordariomycetes</taxon>
        <taxon>Xylariomycetidae</taxon>
        <taxon>Xylariales</taxon>
        <taxon>Diatrypaceae</taxon>
        <taxon>Eutypa</taxon>
    </lineage>
</organism>
<dbReference type="Proteomes" id="UP000012174">
    <property type="component" value="Unassembled WGS sequence"/>
</dbReference>
<sequence length="253" mass="28475">MSPWSKINNHILRAKGAIKSRTHGSSSGEPLAVPSLPLELWVKIIRYIADCEDGDDPIDDMVLLWLRARAVSHHVRAAVDLVFQDIYLKQIFIGQANTVSFVEGRPVRMTGFPFGRVASPDDRTVQITWFPYDRLATATKEGSRSGAGAGDGERAVFASNDFWGGRFGSAATPSSDKLQPLAVWLPPNQAPGMIRIADVDVKYTQREVAVYWRDVFSSYVPLVARRRARETRLPQPRPRFHPGSIIWRKRQYM</sequence>
<dbReference type="HOGENOM" id="CLU_1098510_0_0_1"/>
<dbReference type="EMBL" id="KB706190">
    <property type="protein sequence ID" value="EMR68718.1"/>
    <property type="molecule type" value="Genomic_DNA"/>
</dbReference>
<keyword evidence="2" id="KW-1185">Reference proteome</keyword>
<name>M7SW33_EUTLA</name>
<gene>
    <name evidence="1" type="ORF">UCREL1_4244</name>
</gene>
<dbReference type="AlphaFoldDB" id="M7SW33"/>
<evidence type="ECO:0000313" key="2">
    <source>
        <dbReference type="Proteomes" id="UP000012174"/>
    </source>
</evidence>
<accession>M7SW33</accession>
<dbReference type="KEGG" id="ela:UCREL1_4244"/>
<evidence type="ECO:0000313" key="1">
    <source>
        <dbReference type="EMBL" id="EMR68718.1"/>
    </source>
</evidence>
<reference evidence="2" key="1">
    <citation type="journal article" date="2013" name="Genome Announc.">
        <title>Draft genome sequence of the grapevine dieback fungus Eutypa lata UCR-EL1.</title>
        <authorList>
            <person name="Blanco-Ulate B."/>
            <person name="Rolshausen P.E."/>
            <person name="Cantu D."/>
        </authorList>
    </citation>
    <scope>NUCLEOTIDE SEQUENCE [LARGE SCALE GENOMIC DNA]</scope>
    <source>
        <strain evidence="2">UCR-EL1</strain>
    </source>
</reference>